<feature type="region of interest" description="Disordered" evidence="5">
    <location>
        <begin position="397"/>
        <end position="417"/>
    </location>
</feature>
<feature type="compositionally biased region" description="Polar residues" evidence="5">
    <location>
        <begin position="133"/>
        <end position="143"/>
    </location>
</feature>
<dbReference type="GO" id="GO:0008270">
    <property type="term" value="F:zinc ion binding"/>
    <property type="evidence" value="ECO:0007669"/>
    <property type="project" value="UniProtKB-KW"/>
</dbReference>
<feature type="domain" description="PHD-type" evidence="6">
    <location>
        <begin position="231"/>
        <end position="282"/>
    </location>
</feature>
<feature type="region of interest" description="Disordered" evidence="5">
    <location>
        <begin position="337"/>
        <end position="363"/>
    </location>
</feature>
<dbReference type="InterPro" id="IPR013083">
    <property type="entry name" value="Znf_RING/FYVE/PHD"/>
</dbReference>
<feature type="region of interest" description="Disordered" evidence="5">
    <location>
        <begin position="120"/>
        <end position="143"/>
    </location>
</feature>
<sequence>MSTERPLVKLPIFLPKHAERALGKKASATASHSVPPVQPPVDMSALANTVKLRMKAAAHLMALNRSPPLFSITPRTRIAMKPQPRRLTSNVLPRTLKYHALLQQYLSFVETELDVRFSRQDGSHPLHLPSPRPTNQQAKTSASTGAALIEALMHHEDLESNEPDDDDAAFQPTPVSPPSLPAASPNLPAPSPPPSLPCSPPTPTTNKRLIRARLSRPARHRPQPQLRGEKHVRCICQATDEAGHGLMVQCDDCFHWLHLECLELDPHGLQTSHFRCPSCYISLGQPKDHHLSSVIHWRYAAHWKSRRLATRRSQQPCQRRHHHPYRPSIITTTLSAASLASEEEDGDDEEDDDFDTADSPERSWLIPTMTIDAPLAATMLPCSTRRVVVLPCASLSPTADDNVDNVQEEDGMESDTTVDVDWRHGQKSLVPPQPIIITSVTCPDHGPASCSTSQGGSSDSESLSEVSTPTDPIDDPLTEPSDLWAAATSRNNVDEQGLLYVSQMACLESMQLQPKQPFFSPLACDVFLTDPQPANWFKHASNRLPCSELPSSICSQDLPLFAFDDGPFWLPQQ</sequence>
<dbReference type="SUPFAM" id="SSF57903">
    <property type="entry name" value="FYVE/PHD zinc finger"/>
    <property type="match status" value="1"/>
</dbReference>
<evidence type="ECO:0000313" key="7">
    <source>
        <dbReference type="EMBL" id="ORX56324.1"/>
    </source>
</evidence>
<evidence type="ECO:0000259" key="6">
    <source>
        <dbReference type="PROSITE" id="PS50016"/>
    </source>
</evidence>
<keyword evidence="2 4" id="KW-0863">Zinc-finger</keyword>
<dbReference type="Proteomes" id="UP000242146">
    <property type="component" value="Unassembled WGS sequence"/>
</dbReference>
<dbReference type="PROSITE" id="PS01359">
    <property type="entry name" value="ZF_PHD_1"/>
    <property type="match status" value="1"/>
</dbReference>
<dbReference type="OrthoDB" id="79252at2759"/>
<dbReference type="PROSITE" id="PS50016">
    <property type="entry name" value="ZF_PHD_2"/>
    <property type="match status" value="1"/>
</dbReference>
<feature type="compositionally biased region" description="Low complexity" evidence="5">
    <location>
        <begin position="449"/>
        <end position="468"/>
    </location>
</feature>
<dbReference type="SMART" id="SM00249">
    <property type="entry name" value="PHD"/>
    <property type="match status" value="1"/>
</dbReference>
<evidence type="ECO:0000256" key="3">
    <source>
        <dbReference type="ARBA" id="ARBA00022833"/>
    </source>
</evidence>
<dbReference type="AlphaFoldDB" id="A0A1X2GLB4"/>
<evidence type="ECO:0000256" key="5">
    <source>
        <dbReference type="SAM" id="MobiDB-lite"/>
    </source>
</evidence>
<keyword evidence="3" id="KW-0862">Zinc</keyword>
<dbReference type="STRING" id="101127.A0A1X2GLB4"/>
<dbReference type="EMBL" id="MCGT01000010">
    <property type="protein sequence ID" value="ORX56324.1"/>
    <property type="molecule type" value="Genomic_DNA"/>
</dbReference>
<dbReference type="Pfam" id="PF00628">
    <property type="entry name" value="PHD"/>
    <property type="match status" value="1"/>
</dbReference>
<evidence type="ECO:0000256" key="1">
    <source>
        <dbReference type="ARBA" id="ARBA00022723"/>
    </source>
</evidence>
<feature type="compositionally biased region" description="Acidic residues" evidence="5">
    <location>
        <begin position="159"/>
        <end position="168"/>
    </location>
</feature>
<reference evidence="7 8" key="1">
    <citation type="submission" date="2016-07" db="EMBL/GenBank/DDBJ databases">
        <title>Pervasive Adenine N6-methylation of Active Genes in Fungi.</title>
        <authorList>
            <consortium name="DOE Joint Genome Institute"/>
            <person name="Mondo S.J."/>
            <person name="Dannebaum R.O."/>
            <person name="Kuo R.C."/>
            <person name="Labutti K."/>
            <person name="Haridas S."/>
            <person name="Kuo A."/>
            <person name="Salamov A."/>
            <person name="Ahrendt S.R."/>
            <person name="Lipzen A."/>
            <person name="Sullivan W."/>
            <person name="Andreopoulos W.B."/>
            <person name="Clum A."/>
            <person name="Lindquist E."/>
            <person name="Daum C."/>
            <person name="Ramamoorthy G.K."/>
            <person name="Gryganskyi A."/>
            <person name="Culley D."/>
            <person name="Magnuson J.K."/>
            <person name="James T.Y."/>
            <person name="O'Malley M.A."/>
            <person name="Stajich J.E."/>
            <person name="Spatafora J.W."/>
            <person name="Visel A."/>
            <person name="Grigoriev I.V."/>
        </authorList>
    </citation>
    <scope>NUCLEOTIDE SEQUENCE [LARGE SCALE GENOMIC DNA]</scope>
    <source>
        <strain evidence="7 8">NRRL 3301</strain>
    </source>
</reference>
<organism evidence="7 8">
    <name type="scientific">Hesseltinella vesiculosa</name>
    <dbReference type="NCBI Taxonomy" id="101127"/>
    <lineage>
        <taxon>Eukaryota</taxon>
        <taxon>Fungi</taxon>
        <taxon>Fungi incertae sedis</taxon>
        <taxon>Mucoromycota</taxon>
        <taxon>Mucoromycotina</taxon>
        <taxon>Mucoromycetes</taxon>
        <taxon>Mucorales</taxon>
        <taxon>Cunninghamellaceae</taxon>
        <taxon>Hesseltinella</taxon>
    </lineage>
</organism>
<dbReference type="InterPro" id="IPR019787">
    <property type="entry name" value="Znf_PHD-finger"/>
</dbReference>
<keyword evidence="8" id="KW-1185">Reference proteome</keyword>
<proteinExistence type="predicted"/>
<dbReference type="InterPro" id="IPR001965">
    <property type="entry name" value="Znf_PHD"/>
</dbReference>
<gene>
    <name evidence="7" type="ORF">DM01DRAFT_1382585</name>
</gene>
<feature type="compositionally biased region" description="Acidic residues" evidence="5">
    <location>
        <begin position="401"/>
        <end position="417"/>
    </location>
</feature>
<evidence type="ECO:0000256" key="2">
    <source>
        <dbReference type="ARBA" id="ARBA00022771"/>
    </source>
</evidence>
<evidence type="ECO:0000313" key="8">
    <source>
        <dbReference type="Proteomes" id="UP000242146"/>
    </source>
</evidence>
<name>A0A1X2GLB4_9FUNG</name>
<protein>
    <recommendedName>
        <fullName evidence="6">PHD-type domain-containing protein</fullName>
    </recommendedName>
</protein>
<dbReference type="Gene3D" id="3.30.40.10">
    <property type="entry name" value="Zinc/RING finger domain, C3HC4 (zinc finger)"/>
    <property type="match status" value="1"/>
</dbReference>
<dbReference type="InterPro" id="IPR019786">
    <property type="entry name" value="Zinc_finger_PHD-type_CS"/>
</dbReference>
<dbReference type="InterPro" id="IPR011011">
    <property type="entry name" value="Znf_FYVE_PHD"/>
</dbReference>
<keyword evidence="1" id="KW-0479">Metal-binding</keyword>
<accession>A0A1X2GLB4</accession>
<feature type="compositionally biased region" description="Pro residues" evidence="5">
    <location>
        <begin position="187"/>
        <end position="203"/>
    </location>
</feature>
<feature type="region of interest" description="Disordered" evidence="5">
    <location>
        <begin position="159"/>
        <end position="206"/>
    </location>
</feature>
<evidence type="ECO:0000256" key="4">
    <source>
        <dbReference type="PROSITE-ProRule" id="PRU00146"/>
    </source>
</evidence>
<comment type="caution">
    <text evidence="7">The sequence shown here is derived from an EMBL/GenBank/DDBJ whole genome shotgun (WGS) entry which is preliminary data.</text>
</comment>
<feature type="compositionally biased region" description="Acidic residues" evidence="5">
    <location>
        <begin position="341"/>
        <end position="358"/>
    </location>
</feature>
<feature type="region of interest" description="Disordered" evidence="5">
    <location>
        <begin position="438"/>
        <end position="480"/>
    </location>
</feature>